<dbReference type="Proteomes" id="UP001292094">
    <property type="component" value="Unassembled WGS sequence"/>
</dbReference>
<evidence type="ECO:0000313" key="2">
    <source>
        <dbReference type="EMBL" id="KAK4322205.1"/>
    </source>
</evidence>
<evidence type="ECO:0000313" key="3">
    <source>
        <dbReference type="Proteomes" id="UP001292094"/>
    </source>
</evidence>
<dbReference type="EMBL" id="JAWZYT010000531">
    <property type="protein sequence ID" value="KAK4322205.1"/>
    <property type="molecule type" value="Genomic_DNA"/>
</dbReference>
<sequence>MALKKTSHRLPGQLQEVTDGTPKQDVLVIQGDWNAKIGKDAQAQWQGTCGPSCNATTNERGFRLLEFAATNNLVVANTLGNHKPSRIWTWHSPNNQYHNQIDYILVRKRFQTGINAARTRAFPGADIGSDHNLVMMTFRIRLRNTNKANFTRLRFNLDKLKDPSIKEEFQAKIGGRFAPLLVIGEESLDLETATSTLSTIMVETANEVLGKHQQPKKPWITADILELCDRRRELKKQKNNIEGAQMYRETNKMEQEQSDQLEEALQEQQRELQLGMQGQLDTFVGEIKEEQQQFKEEVYGELQHLNNKLKPQISEPYGNGGGPIKRIPQMFDGKVSWEAYRLQLELLADQNGWDDRQRAVQLKSVQNLYSAGGVARL</sequence>
<dbReference type="AlphaFoldDB" id="A0AAE1UKJ1"/>
<name>A0AAE1UKJ1_9EUCA</name>
<dbReference type="InterPro" id="IPR036691">
    <property type="entry name" value="Endo/exonu/phosph_ase_sf"/>
</dbReference>
<dbReference type="GO" id="GO:0003824">
    <property type="term" value="F:catalytic activity"/>
    <property type="evidence" value="ECO:0007669"/>
    <property type="project" value="InterPro"/>
</dbReference>
<proteinExistence type="predicted"/>
<accession>A0AAE1UKJ1</accession>
<dbReference type="SUPFAM" id="SSF56219">
    <property type="entry name" value="DNase I-like"/>
    <property type="match status" value="1"/>
</dbReference>
<evidence type="ECO:0000256" key="1">
    <source>
        <dbReference type="SAM" id="Coils"/>
    </source>
</evidence>
<gene>
    <name evidence="2" type="ORF">Pmani_007003</name>
</gene>
<keyword evidence="3" id="KW-1185">Reference proteome</keyword>
<comment type="caution">
    <text evidence="2">The sequence shown here is derived from an EMBL/GenBank/DDBJ whole genome shotgun (WGS) entry which is preliminary data.</text>
</comment>
<protein>
    <recommendedName>
        <fullName evidence="4">Endonuclease/exonuclease/phosphatase domain-containing protein</fullName>
    </recommendedName>
</protein>
<dbReference type="Gene3D" id="3.60.10.10">
    <property type="entry name" value="Endonuclease/exonuclease/phosphatase"/>
    <property type="match status" value="1"/>
</dbReference>
<feature type="coiled-coil region" evidence="1">
    <location>
        <begin position="224"/>
        <end position="271"/>
    </location>
</feature>
<evidence type="ECO:0008006" key="4">
    <source>
        <dbReference type="Google" id="ProtNLM"/>
    </source>
</evidence>
<keyword evidence="1" id="KW-0175">Coiled coil</keyword>
<organism evidence="2 3">
    <name type="scientific">Petrolisthes manimaculis</name>
    <dbReference type="NCBI Taxonomy" id="1843537"/>
    <lineage>
        <taxon>Eukaryota</taxon>
        <taxon>Metazoa</taxon>
        <taxon>Ecdysozoa</taxon>
        <taxon>Arthropoda</taxon>
        <taxon>Crustacea</taxon>
        <taxon>Multicrustacea</taxon>
        <taxon>Malacostraca</taxon>
        <taxon>Eumalacostraca</taxon>
        <taxon>Eucarida</taxon>
        <taxon>Decapoda</taxon>
        <taxon>Pleocyemata</taxon>
        <taxon>Anomura</taxon>
        <taxon>Galatheoidea</taxon>
        <taxon>Porcellanidae</taxon>
        <taxon>Petrolisthes</taxon>
    </lineage>
</organism>
<reference evidence="2" key="1">
    <citation type="submission" date="2023-11" db="EMBL/GenBank/DDBJ databases">
        <title>Genome assemblies of two species of porcelain crab, Petrolisthes cinctipes and Petrolisthes manimaculis (Anomura: Porcellanidae).</title>
        <authorList>
            <person name="Angst P."/>
        </authorList>
    </citation>
    <scope>NUCLEOTIDE SEQUENCE</scope>
    <source>
        <strain evidence="2">PB745_02</strain>
        <tissue evidence="2">Gill</tissue>
    </source>
</reference>